<evidence type="ECO:0008006" key="3">
    <source>
        <dbReference type="Google" id="ProtNLM"/>
    </source>
</evidence>
<dbReference type="Proteomes" id="UP000663859">
    <property type="component" value="Unassembled WGS sequence"/>
</dbReference>
<dbReference type="InterPro" id="IPR029787">
    <property type="entry name" value="Nucleotide_cyclase"/>
</dbReference>
<dbReference type="SUPFAM" id="SSF55073">
    <property type="entry name" value="Nucleotide cyclase"/>
    <property type="match status" value="1"/>
</dbReference>
<dbReference type="EMBL" id="CAJNOB010000014">
    <property type="protein sequence ID" value="CAF0697252.1"/>
    <property type="molecule type" value="Genomic_DNA"/>
</dbReference>
<gene>
    <name evidence="1" type="ORF">MPNT_210023</name>
</gene>
<sequence length="193" mass="21538">MDVVGHWKLLLDEQRDAQRRLSKIVRDTKPARAAEAAGNLISIPTGDRMALVFFHSLEAPVQCALEIARGLKKEPNMQLRMEIHRGSVHQVRDVNDRPNVAGAGINTAQRVTDCGNPGHILLSKRVALDLAQSRRWRGHLHELGECPVKHGVPLSVVNFYSHQIGNPHVPTKIRLAQAKQARAKRLPTTCRFV</sequence>
<proteinExistence type="predicted"/>
<reference evidence="1" key="1">
    <citation type="submission" date="2021-02" db="EMBL/GenBank/DDBJ databases">
        <authorList>
            <person name="Cremers G."/>
            <person name="Picone N."/>
        </authorList>
    </citation>
    <scope>NUCLEOTIDE SEQUENCE</scope>
    <source>
        <strain evidence="1">PQ17</strain>
    </source>
</reference>
<dbReference type="Gene3D" id="3.30.70.1230">
    <property type="entry name" value="Nucleotide cyclase"/>
    <property type="match status" value="1"/>
</dbReference>
<name>A0A8J2BPR0_9BACT</name>
<dbReference type="AlphaFoldDB" id="A0A8J2BPR0"/>
<protein>
    <recommendedName>
        <fullName evidence="3">Guanylate cyclase domain-containing protein</fullName>
    </recommendedName>
</protein>
<comment type="caution">
    <text evidence="1">The sequence shown here is derived from an EMBL/GenBank/DDBJ whole genome shotgun (WGS) entry which is preliminary data.</text>
</comment>
<keyword evidence="2" id="KW-1185">Reference proteome</keyword>
<accession>A0A8J2BPR0</accession>
<dbReference type="RefSeq" id="WP_174583164.1">
    <property type="nucleotide sequence ID" value="NZ_CAJNOB010000014.1"/>
</dbReference>
<evidence type="ECO:0000313" key="2">
    <source>
        <dbReference type="Proteomes" id="UP000663859"/>
    </source>
</evidence>
<organism evidence="1 2">
    <name type="scientific">Candidatus Methylacidithermus pantelleriae</name>
    <dbReference type="NCBI Taxonomy" id="2744239"/>
    <lineage>
        <taxon>Bacteria</taxon>
        <taxon>Pseudomonadati</taxon>
        <taxon>Verrucomicrobiota</taxon>
        <taxon>Methylacidiphilae</taxon>
        <taxon>Methylacidiphilales</taxon>
        <taxon>Methylacidiphilaceae</taxon>
        <taxon>Candidatus Methylacidithermus</taxon>
    </lineage>
</organism>
<evidence type="ECO:0000313" key="1">
    <source>
        <dbReference type="EMBL" id="CAF0697252.1"/>
    </source>
</evidence>